<dbReference type="OrthoDB" id="9850824at2"/>
<gene>
    <name evidence="2" type="ORF">EPA86_02700</name>
</gene>
<evidence type="ECO:0000256" key="1">
    <source>
        <dbReference type="SAM" id="SignalP"/>
    </source>
</evidence>
<keyword evidence="3" id="KW-1185">Reference proteome</keyword>
<sequence length="136" mass="14995">MRSFKLLLASSIITTALCTSLYSFAAQPLAVQPVVNAKTNMISYNNLTSSAFNNSIKTTTVTFSANNDLTHTYSSPKLIGNKHNQFFEAAVNFNETLQQVISFFSSDEESLVAEPEQPHEELEEEVSIAKCKASYS</sequence>
<evidence type="ECO:0000313" key="2">
    <source>
        <dbReference type="EMBL" id="TPH18043.1"/>
    </source>
</evidence>
<proteinExistence type="predicted"/>
<comment type="caution">
    <text evidence="2">The sequence shown here is derived from an EMBL/GenBank/DDBJ whole genome shotgun (WGS) entry which is preliminary data.</text>
</comment>
<accession>A0A502L7I3</accession>
<keyword evidence="1" id="KW-0732">Signal</keyword>
<evidence type="ECO:0000313" key="3">
    <source>
        <dbReference type="Proteomes" id="UP000315303"/>
    </source>
</evidence>
<feature type="signal peptide" evidence="1">
    <location>
        <begin position="1"/>
        <end position="25"/>
    </location>
</feature>
<dbReference type="AlphaFoldDB" id="A0A502L7I3"/>
<name>A0A502L7I3_9GAMM</name>
<protein>
    <submittedName>
        <fullName evidence="2">Uncharacterized protein</fullName>
    </submittedName>
</protein>
<reference evidence="2 3" key="1">
    <citation type="submission" date="2019-01" db="EMBL/GenBank/DDBJ databases">
        <title>Litorilituus lipolytica sp. nov., isolated from intertidal sand of the Yellow Sea in China.</title>
        <authorList>
            <person name="Liu A."/>
        </authorList>
    </citation>
    <scope>NUCLEOTIDE SEQUENCE [LARGE SCALE GENOMIC DNA]</scope>
    <source>
        <strain evidence="2 3">RZ04</strain>
    </source>
</reference>
<dbReference type="Proteomes" id="UP000315303">
    <property type="component" value="Unassembled WGS sequence"/>
</dbReference>
<organism evidence="2 3">
    <name type="scientific">Litorilituus lipolyticus</name>
    <dbReference type="NCBI Taxonomy" id="2491017"/>
    <lineage>
        <taxon>Bacteria</taxon>
        <taxon>Pseudomonadati</taxon>
        <taxon>Pseudomonadota</taxon>
        <taxon>Gammaproteobacteria</taxon>
        <taxon>Alteromonadales</taxon>
        <taxon>Colwelliaceae</taxon>
        <taxon>Litorilituus</taxon>
    </lineage>
</organism>
<feature type="chain" id="PRO_5021375291" evidence="1">
    <location>
        <begin position="26"/>
        <end position="136"/>
    </location>
</feature>
<dbReference type="RefSeq" id="WP_140601641.1">
    <property type="nucleotide sequence ID" value="NZ_SAWY01000005.1"/>
</dbReference>
<dbReference type="EMBL" id="SAWY01000005">
    <property type="protein sequence ID" value="TPH18043.1"/>
    <property type="molecule type" value="Genomic_DNA"/>
</dbReference>